<comment type="similarity">
    <text evidence="2">Belongs to the plant DMP1 protein family.</text>
</comment>
<protein>
    <submittedName>
        <fullName evidence="8">Protein DMP2</fullName>
    </submittedName>
</protein>
<evidence type="ECO:0000256" key="3">
    <source>
        <dbReference type="ARBA" id="ARBA00022692"/>
    </source>
</evidence>
<keyword evidence="5 7" id="KW-0472">Membrane</keyword>
<comment type="subcellular location">
    <subcellularLocation>
        <location evidence="1">Membrane</location>
        <topology evidence="1">Multi-pass membrane protein</topology>
    </subcellularLocation>
</comment>
<feature type="transmembrane region" description="Helical" evidence="7">
    <location>
        <begin position="160"/>
        <end position="180"/>
    </location>
</feature>
<feature type="region of interest" description="Disordered" evidence="6">
    <location>
        <begin position="1"/>
        <end position="24"/>
    </location>
</feature>
<dbReference type="Proteomes" id="UP000289340">
    <property type="component" value="Chromosome 11"/>
</dbReference>
<evidence type="ECO:0000256" key="6">
    <source>
        <dbReference type="SAM" id="MobiDB-lite"/>
    </source>
</evidence>
<keyword evidence="3 7" id="KW-0812">Transmembrane</keyword>
<organism evidence="8 9">
    <name type="scientific">Glycine soja</name>
    <name type="common">Wild soybean</name>
    <dbReference type="NCBI Taxonomy" id="3848"/>
    <lineage>
        <taxon>Eukaryota</taxon>
        <taxon>Viridiplantae</taxon>
        <taxon>Streptophyta</taxon>
        <taxon>Embryophyta</taxon>
        <taxon>Tracheophyta</taxon>
        <taxon>Spermatophyta</taxon>
        <taxon>Magnoliopsida</taxon>
        <taxon>eudicotyledons</taxon>
        <taxon>Gunneridae</taxon>
        <taxon>Pentapetalae</taxon>
        <taxon>rosids</taxon>
        <taxon>fabids</taxon>
        <taxon>Fabales</taxon>
        <taxon>Fabaceae</taxon>
        <taxon>Papilionoideae</taxon>
        <taxon>50 kb inversion clade</taxon>
        <taxon>NPAAA clade</taxon>
        <taxon>indigoferoid/millettioid clade</taxon>
        <taxon>Phaseoleae</taxon>
        <taxon>Glycine</taxon>
        <taxon>Glycine subgen. Soja</taxon>
    </lineage>
</organism>
<dbReference type="PANTHER" id="PTHR31621:SF66">
    <property type="entry name" value="PROTEIN DMP2"/>
    <property type="match status" value="1"/>
</dbReference>
<gene>
    <name evidence="8" type="ORF">D0Y65_031359</name>
</gene>
<dbReference type="AlphaFoldDB" id="A0A445I7W7"/>
<dbReference type="EMBL" id="QZWG01000011">
    <property type="protein sequence ID" value="RZB82131.1"/>
    <property type="molecule type" value="Genomic_DNA"/>
</dbReference>
<dbReference type="GO" id="GO:0005737">
    <property type="term" value="C:cytoplasm"/>
    <property type="evidence" value="ECO:0007669"/>
    <property type="project" value="UniProtKB-ARBA"/>
</dbReference>
<feature type="compositionally biased region" description="Low complexity" evidence="6">
    <location>
        <begin position="10"/>
        <end position="24"/>
    </location>
</feature>
<keyword evidence="9" id="KW-1185">Reference proteome</keyword>
<dbReference type="GO" id="GO:0016020">
    <property type="term" value="C:membrane"/>
    <property type="evidence" value="ECO:0007669"/>
    <property type="project" value="UniProtKB-SubCell"/>
</dbReference>
<evidence type="ECO:0000313" key="9">
    <source>
        <dbReference type="Proteomes" id="UP000289340"/>
    </source>
</evidence>
<evidence type="ECO:0000256" key="2">
    <source>
        <dbReference type="ARBA" id="ARBA00008707"/>
    </source>
</evidence>
<dbReference type="Gramene" id="XM_028332876.1">
    <property type="protein sequence ID" value="XP_028188677.1"/>
    <property type="gene ID" value="LOC114375130"/>
</dbReference>
<comment type="caution">
    <text evidence="8">The sequence shown here is derived from an EMBL/GenBank/DDBJ whole genome shotgun (WGS) entry which is preliminary data.</text>
</comment>
<feature type="transmembrane region" description="Helical" evidence="7">
    <location>
        <begin position="126"/>
        <end position="148"/>
    </location>
</feature>
<evidence type="ECO:0000256" key="1">
    <source>
        <dbReference type="ARBA" id="ARBA00004141"/>
    </source>
</evidence>
<proteinExistence type="inferred from homology"/>
<keyword evidence="4 7" id="KW-1133">Transmembrane helix</keyword>
<reference evidence="8 9" key="1">
    <citation type="submission" date="2018-09" db="EMBL/GenBank/DDBJ databases">
        <title>A high-quality reference genome of wild soybean provides a powerful tool to mine soybean genomes.</title>
        <authorList>
            <person name="Xie M."/>
            <person name="Chung C.Y.L."/>
            <person name="Li M.-W."/>
            <person name="Wong F.-L."/>
            <person name="Chan T.-F."/>
            <person name="Lam H.-M."/>
        </authorList>
    </citation>
    <scope>NUCLEOTIDE SEQUENCE [LARGE SCALE GENOMIC DNA]</scope>
    <source>
        <strain evidence="9">cv. W05</strain>
        <tissue evidence="8">Hypocotyl of etiolated seedlings</tissue>
    </source>
</reference>
<dbReference type="Pfam" id="PF05078">
    <property type="entry name" value="DUF679"/>
    <property type="match status" value="1"/>
</dbReference>
<sequence length="204" mass="21980">MSDKNNMVIASKTATGSSSSSSRMSTKTFSGLGNLVKLLPTGTVFLFQFLIPVVTNSGHCTTLHKYLTGAFLVVCAFNCAFASFTDSYTGSDGERHYALVTAKGLWPSPASESVNLSAYKLRFGDFVHAFFSLVVFAVLGLLDTNTVRCFYPAFESAEKILMQVVPPVIGAVASTVFVMFPNNRHGIGYPTSSDSNDTQHKSQT</sequence>
<evidence type="ECO:0000256" key="7">
    <source>
        <dbReference type="SAM" id="Phobius"/>
    </source>
</evidence>
<dbReference type="GO" id="GO:0010256">
    <property type="term" value="P:endomembrane system organization"/>
    <property type="evidence" value="ECO:0007669"/>
    <property type="project" value="TreeGrafter"/>
</dbReference>
<dbReference type="PANTHER" id="PTHR31621">
    <property type="entry name" value="PROTEIN DMP3"/>
    <property type="match status" value="1"/>
</dbReference>
<accession>A0A445I7W7</accession>
<name>A0A445I7W7_GLYSO</name>
<evidence type="ECO:0000256" key="5">
    <source>
        <dbReference type="ARBA" id="ARBA00023136"/>
    </source>
</evidence>
<feature type="transmembrane region" description="Helical" evidence="7">
    <location>
        <begin position="35"/>
        <end position="54"/>
    </location>
</feature>
<dbReference type="InterPro" id="IPR007770">
    <property type="entry name" value="DMP"/>
</dbReference>
<evidence type="ECO:0000313" key="8">
    <source>
        <dbReference type="EMBL" id="RZB82131.1"/>
    </source>
</evidence>
<evidence type="ECO:0000256" key="4">
    <source>
        <dbReference type="ARBA" id="ARBA00022989"/>
    </source>
</evidence>
<feature type="transmembrane region" description="Helical" evidence="7">
    <location>
        <begin position="66"/>
        <end position="84"/>
    </location>
</feature>